<evidence type="ECO:0000256" key="1">
    <source>
        <dbReference type="SAM" id="MobiDB-lite"/>
    </source>
</evidence>
<organism evidence="3 4">
    <name type="scientific">Chloropicon roscoffensis</name>
    <dbReference type="NCBI Taxonomy" id="1461544"/>
    <lineage>
        <taxon>Eukaryota</taxon>
        <taxon>Viridiplantae</taxon>
        <taxon>Chlorophyta</taxon>
        <taxon>Chloropicophyceae</taxon>
        <taxon>Chloropicales</taxon>
        <taxon>Chloropicaceae</taxon>
        <taxon>Chloropicon</taxon>
    </lineage>
</organism>
<protein>
    <submittedName>
        <fullName evidence="3">Uncharacterized protein</fullName>
    </submittedName>
</protein>
<accession>A0AAX4PEK1</accession>
<name>A0AAX4PEK1_9CHLO</name>
<feature type="transmembrane region" description="Helical" evidence="2">
    <location>
        <begin position="78"/>
        <end position="105"/>
    </location>
</feature>
<sequence length="133" mass="14634">MFQGVLNTETIRKRKKDEPKGAAEKPEKPDDDDDDAKTERARLVTSSAEADRKPDIFDTHVGPFIESYVLWCQKKGVILGWIPGLVGASAFIAVALVGGAGLGWLTGQGIIKCLDFFGYVDKIRMYLDAMDRA</sequence>
<feature type="region of interest" description="Disordered" evidence="1">
    <location>
        <begin position="1"/>
        <end position="49"/>
    </location>
</feature>
<evidence type="ECO:0000313" key="3">
    <source>
        <dbReference type="EMBL" id="WZN64578.1"/>
    </source>
</evidence>
<feature type="compositionally biased region" description="Basic and acidic residues" evidence="1">
    <location>
        <begin position="16"/>
        <end position="28"/>
    </location>
</feature>
<keyword evidence="2" id="KW-0472">Membrane</keyword>
<evidence type="ECO:0000256" key="2">
    <source>
        <dbReference type="SAM" id="Phobius"/>
    </source>
</evidence>
<dbReference type="AlphaFoldDB" id="A0AAX4PEK1"/>
<gene>
    <name evidence="3" type="ORF">HKI87_10g61350</name>
</gene>
<keyword evidence="2" id="KW-1133">Transmembrane helix</keyword>
<evidence type="ECO:0000313" key="4">
    <source>
        <dbReference type="Proteomes" id="UP001472866"/>
    </source>
</evidence>
<dbReference type="Proteomes" id="UP001472866">
    <property type="component" value="Chromosome 10"/>
</dbReference>
<keyword evidence="4" id="KW-1185">Reference proteome</keyword>
<keyword evidence="2" id="KW-0812">Transmembrane</keyword>
<proteinExistence type="predicted"/>
<dbReference type="EMBL" id="CP151510">
    <property type="protein sequence ID" value="WZN64578.1"/>
    <property type="molecule type" value="Genomic_DNA"/>
</dbReference>
<reference evidence="3 4" key="1">
    <citation type="submission" date="2024-03" db="EMBL/GenBank/DDBJ databases">
        <title>Complete genome sequence of the green alga Chloropicon roscoffensis RCC1871.</title>
        <authorList>
            <person name="Lemieux C."/>
            <person name="Pombert J.-F."/>
            <person name="Otis C."/>
            <person name="Turmel M."/>
        </authorList>
    </citation>
    <scope>NUCLEOTIDE SEQUENCE [LARGE SCALE GENOMIC DNA]</scope>
    <source>
        <strain evidence="3 4">RCC1871</strain>
    </source>
</reference>